<dbReference type="InterPro" id="IPR006943">
    <property type="entry name" value="DUF641_pln"/>
</dbReference>
<evidence type="ECO:0008006" key="6">
    <source>
        <dbReference type="Google" id="ProtNLM"/>
    </source>
</evidence>
<sequence>MKRSFTKKQIDLSPQVAQLLAMAQEQQSMMSTYELTLRKLEAESKAKDAETTSFKSQLSESLSSVKAMETRLNSSGSLSILHGVEIRDLTFSHFTQALHYALRCVRSFAKVLAREIELAEWDLDLAVKSIAPRVALQKQSHRIYAVESFVNRVMFAGFNGGSRAREHSWKTRRERFEEFEKLRSSNPKLHLAQNPGSEFGAFLRSKYVNLVHPEMERSLFGNLHQRSAVSSGQLPDTEFFTVFAEMVKRVWLLNLLSMSFHPQVSAFQFAPGCRFSEVYMESVSEEEFVTAETCVGFTVAPGFHVYGTVVQCLVYLSAPPVNRRSTRGQSR</sequence>
<dbReference type="AlphaFoldDB" id="A0A7N0T3X1"/>
<dbReference type="Pfam" id="PF04859">
    <property type="entry name" value="DUF641"/>
    <property type="match status" value="1"/>
</dbReference>
<dbReference type="EnsemblPlants" id="Kaladp0021s0100.1.v1.1">
    <property type="protein sequence ID" value="Kaladp0021s0100.1.v1.1.CDS.1"/>
    <property type="gene ID" value="Kaladp0021s0100.v1.1"/>
</dbReference>
<feature type="coiled-coil region" evidence="1">
    <location>
        <begin position="23"/>
        <end position="50"/>
    </location>
</feature>
<feature type="domain" description="GIL1/IRKI C-terminal" evidence="3">
    <location>
        <begin position="267"/>
        <end position="315"/>
    </location>
</feature>
<keyword evidence="5" id="KW-1185">Reference proteome</keyword>
<keyword evidence="1" id="KW-0175">Coiled coil</keyword>
<dbReference type="Proteomes" id="UP000594263">
    <property type="component" value="Unplaced"/>
</dbReference>
<dbReference type="GO" id="GO:0009639">
    <property type="term" value="P:response to red or far red light"/>
    <property type="evidence" value="ECO:0007669"/>
    <property type="project" value="InterPro"/>
</dbReference>
<dbReference type="PANTHER" id="PTHR31161">
    <property type="entry name" value="PROTEIN GRAVITROPIC IN THE LIGHT 1"/>
    <property type="match status" value="1"/>
</dbReference>
<dbReference type="InterPro" id="IPR040225">
    <property type="entry name" value="GIL1-like"/>
</dbReference>
<evidence type="ECO:0000256" key="1">
    <source>
        <dbReference type="SAM" id="Coils"/>
    </source>
</evidence>
<protein>
    <recommendedName>
        <fullName evidence="6">DUF641 domain-containing protein</fullName>
    </recommendedName>
</protein>
<evidence type="ECO:0000259" key="3">
    <source>
        <dbReference type="Pfam" id="PF24994"/>
    </source>
</evidence>
<dbReference type="InterPro" id="IPR056813">
    <property type="entry name" value="GIL1_IRKI_C"/>
</dbReference>
<dbReference type="Pfam" id="PF24994">
    <property type="entry name" value="GIL1_IRKI_C"/>
    <property type="match status" value="1"/>
</dbReference>
<name>A0A7N0T3X1_KALFE</name>
<dbReference type="Gramene" id="Kaladp0021s0100.1.v1.1">
    <property type="protein sequence ID" value="Kaladp0021s0100.1.v1.1.CDS.1"/>
    <property type="gene ID" value="Kaladp0021s0100.v1.1"/>
</dbReference>
<proteinExistence type="predicted"/>
<dbReference type="GO" id="GO:0009959">
    <property type="term" value="P:negative gravitropism"/>
    <property type="evidence" value="ECO:0007669"/>
    <property type="project" value="InterPro"/>
</dbReference>
<organism evidence="4 5">
    <name type="scientific">Kalanchoe fedtschenkoi</name>
    <name type="common">Lavender scallops</name>
    <name type="synonym">South American air plant</name>
    <dbReference type="NCBI Taxonomy" id="63787"/>
    <lineage>
        <taxon>Eukaryota</taxon>
        <taxon>Viridiplantae</taxon>
        <taxon>Streptophyta</taxon>
        <taxon>Embryophyta</taxon>
        <taxon>Tracheophyta</taxon>
        <taxon>Spermatophyta</taxon>
        <taxon>Magnoliopsida</taxon>
        <taxon>eudicotyledons</taxon>
        <taxon>Gunneridae</taxon>
        <taxon>Pentapetalae</taxon>
        <taxon>Saxifragales</taxon>
        <taxon>Crassulaceae</taxon>
        <taxon>Kalanchoe</taxon>
    </lineage>
</organism>
<evidence type="ECO:0000313" key="5">
    <source>
        <dbReference type="Proteomes" id="UP000594263"/>
    </source>
</evidence>
<feature type="domain" description="DUF641" evidence="2">
    <location>
        <begin position="1"/>
        <end position="71"/>
    </location>
</feature>
<reference evidence="4" key="1">
    <citation type="submission" date="2021-01" db="UniProtKB">
        <authorList>
            <consortium name="EnsemblPlants"/>
        </authorList>
    </citation>
    <scope>IDENTIFICATION</scope>
</reference>
<accession>A0A7N0T3X1</accession>
<evidence type="ECO:0000259" key="2">
    <source>
        <dbReference type="Pfam" id="PF04859"/>
    </source>
</evidence>
<evidence type="ECO:0000313" key="4">
    <source>
        <dbReference type="EnsemblPlants" id="Kaladp0021s0100.1.v1.1.CDS.1"/>
    </source>
</evidence>
<dbReference type="OMA" id="WDLNEAT"/>